<dbReference type="PANTHER" id="PTHR11092">
    <property type="entry name" value="SUGAR NUCLEOTIDE EPIMERASE RELATED"/>
    <property type="match status" value="1"/>
</dbReference>
<name>A0AAQ3LDA1_9BACT</name>
<dbReference type="InterPro" id="IPR036291">
    <property type="entry name" value="NAD(P)-bd_dom_sf"/>
</dbReference>
<protein>
    <submittedName>
        <fullName evidence="4">TIGR01777 family oxidoreductase</fullName>
    </submittedName>
</protein>
<feature type="domain" description="DUF1731" evidence="3">
    <location>
        <begin position="261"/>
        <end position="308"/>
    </location>
</feature>
<dbReference type="Pfam" id="PF01370">
    <property type="entry name" value="Epimerase"/>
    <property type="match status" value="1"/>
</dbReference>
<evidence type="ECO:0000259" key="3">
    <source>
        <dbReference type="Pfam" id="PF08338"/>
    </source>
</evidence>
<gene>
    <name evidence="4" type="ORF">RZN69_09700</name>
</gene>
<reference evidence="4 5" key="1">
    <citation type="submission" date="2023-10" db="EMBL/GenBank/DDBJ databases">
        <title>Rubellicoccus peritrichatus gen. nov., sp. nov., isolated from an algae of coral reef tank.</title>
        <authorList>
            <person name="Luo J."/>
        </authorList>
    </citation>
    <scope>NUCLEOTIDE SEQUENCE [LARGE SCALE GENOMIC DNA]</scope>
    <source>
        <strain evidence="4 5">CR14</strain>
    </source>
</reference>
<sequence>MKIILPGGSGQVGTILARHYHQRGDEVVVLSRKPQPADWRVVQWDAQTPGTWTNEFEGADVVINLAGRSVNCRYNSKNREAIMQSRVDSTRIIGQTIKAAVNPPKVWLQSSTATIYAHRFDAPNDEANGIIGNDNDDTPDTWRFSIDVAKAWEAATDAFTLPRTRTVKLRSAMVMSPDAKGVFDTLLGLVRVGLGGQSENGRQYVSWIHEVDFIRAIDWIIEHEHLNDVVNLASLNPLPNFEFMRCIRDAWGIRLGLPATSWMLEIGAFFMKTETELVLKSRRVIPGKLLQDGFEFQYPSWKKATEDLCKQWRDVNTK</sequence>
<dbReference type="KEGG" id="puo:RZN69_09700"/>
<evidence type="ECO:0000256" key="1">
    <source>
        <dbReference type="ARBA" id="ARBA00009353"/>
    </source>
</evidence>
<comment type="similarity">
    <text evidence="1">Belongs to the NAD(P)-dependent epimerase/dehydratase family. SDR39U1 subfamily.</text>
</comment>
<keyword evidence="5" id="KW-1185">Reference proteome</keyword>
<dbReference type="Pfam" id="PF08338">
    <property type="entry name" value="DUF1731"/>
    <property type="match status" value="1"/>
</dbReference>
<dbReference type="Proteomes" id="UP001304300">
    <property type="component" value="Chromosome"/>
</dbReference>
<evidence type="ECO:0000313" key="4">
    <source>
        <dbReference type="EMBL" id="WOO43361.1"/>
    </source>
</evidence>
<organism evidence="4 5">
    <name type="scientific">Rubellicoccus peritrichatus</name>
    <dbReference type="NCBI Taxonomy" id="3080537"/>
    <lineage>
        <taxon>Bacteria</taxon>
        <taxon>Pseudomonadati</taxon>
        <taxon>Verrucomicrobiota</taxon>
        <taxon>Opitutia</taxon>
        <taxon>Puniceicoccales</taxon>
        <taxon>Cerasicoccaceae</taxon>
        <taxon>Rubellicoccus</taxon>
    </lineage>
</organism>
<dbReference type="InterPro" id="IPR001509">
    <property type="entry name" value="Epimerase_deHydtase"/>
</dbReference>
<dbReference type="PANTHER" id="PTHR11092:SF0">
    <property type="entry name" value="EPIMERASE FAMILY PROTEIN SDR39U1"/>
    <property type="match status" value="1"/>
</dbReference>
<dbReference type="EMBL" id="CP136920">
    <property type="protein sequence ID" value="WOO43361.1"/>
    <property type="molecule type" value="Genomic_DNA"/>
</dbReference>
<dbReference type="RefSeq" id="WP_317835910.1">
    <property type="nucleotide sequence ID" value="NZ_CP136920.1"/>
</dbReference>
<evidence type="ECO:0000313" key="5">
    <source>
        <dbReference type="Proteomes" id="UP001304300"/>
    </source>
</evidence>
<dbReference type="AlphaFoldDB" id="A0AAQ3LDA1"/>
<proteinExistence type="inferred from homology"/>
<dbReference type="InterPro" id="IPR013549">
    <property type="entry name" value="DUF1731"/>
</dbReference>
<dbReference type="Gene3D" id="3.40.50.720">
    <property type="entry name" value="NAD(P)-binding Rossmann-like Domain"/>
    <property type="match status" value="1"/>
</dbReference>
<dbReference type="NCBIfam" id="TIGR01777">
    <property type="entry name" value="yfcH"/>
    <property type="match status" value="1"/>
</dbReference>
<feature type="domain" description="NAD-dependent epimerase/dehydratase" evidence="2">
    <location>
        <begin position="4"/>
        <end position="232"/>
    </location>
</feature>
<accession>A0AAQ3LDA1</accession>
<dbReference type="SUPFAM" id="SSF51735">
    <property type="entry name" value="NAD(P)-binding Rossmann-fold domains"/>
    <property type="match status" value="1"/>
</dbReference>
<dbReference type="InterPro" id="IPR010099">
    <property type="entry name" value="SDR39U1"/>
</dbReference>
<evidence type="ECO:0000259" key="2">
    <source>
        <dbReference type="Pfam" id="PF01370"/>
    </source>
</evidence>